<comment type="caution">
    <text evidence="3">The sequence shown here is derived from an EMBL/GenBank/DDBJ whole genome shotgun (WGS) entry which is preliminary data.</text>
</comment>
<feature type="compositionally biased region" description="Basic and acidic residues" evidence="1">
    <location>
        <begin position="325"/>
        <end position="354"/>
    </location>
</feature>
<feature type="region of interest" description="Disordered" evidence="1">
    <location>
        <begin position="283"/>
        <end position="379"/>
    </location>
</feature>
<dbReference type="Proteomes" id="UP000318571">
    <property type="component" value="Chromosome 6"/>
</dbReference>
<accession>A0A553PQR3</accession>
<protein>
    <submittedName>
        <fullName evidence="3">Uncharacterized protein</fullName>
    </submittedName>
</protein>
<feature type="region of interest" description="Disordered" evidence="1">
    <location>
        <begin position="873"/>
        <end position="899"/>
    </location>
</feature>
<feature type="region of interest" description="Disordered" evidence="1">
    <location>
        <begin position="398"/>
        <end position="487"/>
    </location>
</feature>
<feature type="compositionally biased region" description="Basic residues" evidence="1">
    <location>
        <begin position="767"/>
        <end position="778"/>
    </location>
</feature>
<feature type="region of interest" description="Disordered" evidence="1">
    <location>
        <begin position="679"/>
        <end position="778"/>
    </location>
</feature>
<feature type="region of interest" description="Disordered" evidence="1">
    <location>
        <begin position="499"/>
        <end position="556"/>
    </location>
</feature>
<feature type="chain" id="PRO_5021904434" evidence="2">
    <location>
        <begin position="28"/>
        <end position="970"/>
    </location>
</feature>
<feature type="compositionally biased region" description="Acidic residues" evidence="1">
    <location>
        <begin position="312"/>
        <end position="324"/>
    </location>
</feature>
<proteinExistence type="predicted"/>
<keyword evidence="2" id="KW-0732">Signal</keyword>
<feature type="compositionally biased region" description="Polar residues" evidence="1">
    <location>
        <begin position="62"/>
        <end position="92"/>
    </location>
</feature>
<sequence>MRTRFSALPRASLGLGLLLCFGGGARGIQVTDTPNQPKDDPGFIPDFFKRFPTLPFSERTVRSTQAGNRLGPSESSKSFNEAMSNFASSSYPEPTPAIRPSPRTEVTAPMSPSNNQGNTYQSPPKMVRITQPMVFLPRYPHESNSEPKMIHRQSLKTNDVSTGFVISSPFKGTKFGDERDQFNPFMRHERSRSTTTAATTATITTTIPVYIRSTTSSGYVEPQESRNLPSGTPLYREALNGRETYGSPTPLITVHDLKTADPYSAQEQEHKNFLDQAENDIISGKGRPHLEFPPSPTKEPQYVPNYFKDLPDYSEEDEENDEFDEGHNEEGRFRSEQDYDQGPKDAFGDFKFADTRPTQEQPQELGDFTQFGPTQSEDEGDIGPLNFHAVTEKPFGVGEPDFMDYDDKDVQNQKNPGGTQPSSHANHLFGDVFPDFSDEGPLGHSAGSGSGNGDYGEDYHGYNGGNNQYDGDYQGSFNPTSPPHPTSIAAILKSQNQVPPFPPSIIQGAPGTGLGLNGVTHLGPRQHGHQGKERPEGPNGAEYEDSDPNSGFDDGDYYEKAHDEAAQDYEDNFDYDTPPSVPEIKQGFNQGRHPGPGQFRDFQRVRRRRPFHHYQFRNQPSGPIPRFNQQQIGNKFRSRPLFDVTQLGFGNIRPNPAYPDPLPISLPVEQLPQAIREQLNSGPGSHRHPSPPGIGLNNDYANGEDPENTDNENFHGNEADLSNDLSLYGPQFDESLLDDPKLYNKPNSYQAQEGLSPQFRGLPNHSPPRHPGSRIKGRLAGHKLRRPIVLRQAQIRLRQKQRGPHLIRNRRPRPPTGNVPNYDYHEEQVEEQVGFNDEYSDYTDGPELRELANLGPSANEFDLSETGFADLSEFEDEESADRPRQPAPSPQAREVPQFPVPDRPNLLTHWIAGTPTHILIKEGNEHKLKKIKWKKHPLPVLRHGPPQYVPSEALRRGIKIAPRQIQPQVQ</sequence>
<organism evidence="3 4">
    <name type="scientific">Tigriopus californicus</name>
    <name type="common">Marine copepod</name>
    <dbReference type="NCBI Taxonomy" id="6832"/>
    <lineage>
        <taxon>Eukaryota</taxon>
        <taxon>Metazoa</taxon>
        <taxon>Ecdysozoa</taxon>
        <taxon>Arthropoda</taxon>
        <taxon>Crustacea</taxon>
        <taxon>Multicrustacea</taxon>
        <taxon>Hexanauplia</taxon>
        <taxon>Copepoda</taxon>
        <taxon>Harpacticoida</taxon>
        <taxon>Harpacticidae</taxon>
        <taxon>Tigriopus</taxon>
    </lineage>
</organism>
<evidence type="ECO:0000313" key="3">
    <source>
        <dbReference type="EMBL" id="TRY80005.1"/>
    </source>
</evidence>
<evidence type="ECO:0000256" key="1">
    <source>
        <dbReference type="SAM" id="MobiDB-lite"/>
    </source>
</evidence>
<feature type="compositionally biased region" description="Polar residues" evidence="1">
    <location>
        <begin position="412"/>
        <end position="425"/>
    </location>
</feature>
<feature type="compositionally biased region" description="Polar residues" evidence="1">
    <location>
        <begin position="110"/>
        <end position="122"/>
    </location>
</feature>
<feature type="region of interest" description="Disordered" evidence="1">
    <location>
        <begin position="59"/>
        <end position="124"/>
    </location>
</feature>
<feature type="compositionally biased region" description="Polar residues" evidence="1">
    <location>
        <begin position="745"/>
        <end position="755"/>
    </location>
</feature>
<feature type="compositionally biased region" description="Low complexity" evidence="1">
    <location>
        <begin position="465"/>
        <end position="475"/>
    </location>
</feature>
<name>A0A553PQR3_TIGCA</name>
<gene>
    <name evidence="3" type="ORF">TCAL_08939</name>
</gene>
<dbReference type="EMBL" id="VCGU01000002">
    <property type="protein sequence ID" value="TRY80005.1"/>
    <property type="molecule type" value="Genomic_DNA"/>
</dbReference>
<evidence type="ECO:0000313" key="4">
    <source>
        <dbReference type="Proteomes" id="UP000318571"/>
    </source>
</evidence>
<feature type="signal peptide" evidence="2">
    <location>
        <begin position="1"/>
        <end position="27"/>
    </location>
</feature>
<keyword evidence="4" id="KW-1185">Reference proteome</keyword>
<evidence type="ECO:0000256" key="2">
    <source>
        <dbReference type="SAM" id="SignalP"/>
    </source>
</evidence>
<reference evidence="3 4" key="1">
    <citation type="journal article" date="2018" name="Nat. Ecol. Evol.">
        <title>Genomic signatures of mitonuclear coevolution across populations of Tigriopus californicus.</title>
        <authorList>
            <person name="Barreto F.S."/>
            <person name="Watson E.T."/>
            <person name="Lima T.G."/>
            <person name="Willett C.S."/>
            <person name="Edmands S."/>
            <person name="Li W."/>
            <person name="Burton R.S."/>
        </authorList>
    </citation>
    <scope>NUCLEOTIDE SEQUENCE [LARGE SCALE GENOMIC DNA]</scope>
    <source>
        <strain evidence="3 4">San Diego</strain>
    </source>
</reference>
<dbReference type="AlphaFoldDB" id="A0A553PQR3"/>